<comment type="caution">
    <text evidence="3">The sequence shown here is derived from an EMBL/GenBank/DDBJ whole genome shotgun (WGS) entry which is preliminary data.</text>
</comment>
<dbReference type="EMBL" id="JALJOU010000001">
    <property type="protein sequence ID" value="KAK9846337.1"/>
    <property type="molecule type" value="Genomic_DNA"/>
</dbReference>
<feature type="compositionally biased region" description="Pro residues" evidence="1">
    <location>
        <begin position="293"/>
        <end position="316"/>
    </location>
</feature>
<dbReference type="SUPFAM" id="SSF46565">
    <property type="entry name" value="Chaperone J-domain"/>
    <property type="match status" value="1"/>
</dbReference>
<gene>
    <name evidence="3" type="ORF">WJX81_001857</name>
</gene>
<dbReference type="CDD" id="cd06257">
    <property type="entry name" value="DnaJ"/>
    <property type="match status" value="1"/>
</dbReference>
<dbReference type="InterPro" id="IPR001623">
    <property type="entry name" value="DnaJ_domain"/>
</dbReference>
<feature type="compositionally biased region" description="Basic and acidic residues" evidence="1">
    <location>
        <begin position="272"/>
        <end position="292"/>
    </location>
</feature>
<dbReference type="PROSITE" id="PS50076">
    <property type="entry name" value="DNAJ_2"/>
    <property type="match status" value="1"/>
</dbReference>
<evidence type="ECO:0000256" key="1">
    <source>
        <dbReference type="SAM" id="MobiDB-lite"/>
    </source>
</evidence>
<evidence type="ECO:0000313" key="3">
    <source>
        <dbReference type="EMBL" id="KAK9846337.1"/>
    </source>
</evidence>
<dbReference type="SMART" id="SM00271">
    <property type="entry name" value="DnaJ"/>
    <property type="match status" value="1"/>
</dbReference>
<name>A0AAW1SKT0_9CHLO</name>
<protein>
    <recommendedName>
        <fullName evidence="2">J domain-containing protein</fullName>
    </recommendedName>
</protein>
<evidence type="ECO:0000313" key="4">
    <source>
        <dbReference type="Proteomes" id="UP001445335"/>
    </source>
</evidence>
<dbReference type="Pfam" id="PF00226">
    <property type="entry name" value="DnaJ"/>
    <property type="match status" value="1"/>
</dbReference>
<feature type="domain" description="J" evidence="2">
    <location>
        <begin position="76"/>
        <end position="160"/>
    </location>
</feature>
<organism evidence="3 4">
    <name type="scientific">Elliptochloris bilobata</name>
    <dbReference type="NCBI Taxonomy" id="381761"/>
    <lineage>
        <taxon>Eukaryota</taxon>
        <taxon>Viridiplantae</taxon>
        <taxon>Chlorophyta</taxon>
        <taxon>core chlorophytes</taxon>
        <taxon>Trebouxiophyceae</taxon>
        <taxon>Trebouxiophyceae incertae sedis</taxon>
        <taxon>Elliptochloris clade</taxon>
        <taxon>Elliptochloris</taxon>
    </lineage>
</organism>
<reference evidence="3 4" key="1">
    <citation type="journal article" date="2024" name="Nat. Commun.">
        <title>Phylogenomics reveals the evolutionary origins of lichenization in chlorophyte algae.</title>
        <authorList>
            <person name="Puginier C."/>
            <person name="Libourel C."/>
            <person name="Otte J."/>
            <person name="Skaloud P."/>
            <person name="Haon M."/>
            <person name="Grisel S."/>
            <person name="Petersen M."/>
            <person name="Berrin J.G."/>
            <person name="Delaux P.M."/>
            <person name="Dal Grande F."/>
            <person name="Keller J."/>
        </authorList>
    </citation>
    <scope>NUCLEOTIDE SEQUENCE [LARGE SCALE GENOMIC DNA]</scope>
    <source>
        <strain evidence="3 4">SAG 245.80</strain>
    </source>
</reference>
<dbReference type="PANTHER" id="PTHR46620:SF1">
    <property type="entry name" value="J DOMAIN-CONTAINING PROTEIN SPF31"/>
    <property type="match status" value="1"/>
</dbReference>
<accession>A0AAW1SKT0</accession>
<evidence type="ECO:0000259" key="2">
    <source>
        <dbReference type="PROSITE" id="PS50076"/>
    </source>
</evidence>
<sequence>MDPDEDPLLLAEARRAAEGEEGEPPQDEPMWPAEDPDAVKLSAAEEEALLKGFFAEVREVDRSNEVNRILGAFKLNPFEQLGLRFDATLDEAKRQYRKASLLVHPDKCSHPHATAAFEVLGQANTQLQSEEVMHELRHVLTLARDELRRERKKKTKNDAAVRLAGLVHKEGREGVEAEWERTDGFHEAWKLKARDMLARAEWRRRKLTKRLKEEEERIEEDEADTRKRLKSSREHHKKWEETRETRVGTWRDFAKKKGKKGTHLMGGLKPPKQKEWDEEHTYIQRPAGEQHRPPPQKPLGPQGGPPPPKPPQPQRR</sequence>
<dbReference type="Gene3D" id="1.10.287.110">
    <property type="entry name" value="DnaJ domain"/>
    <property type="match status" value="1"/>
</dbReference>
<dbReference type="Proteomes" id="UP001445335">
    <property type="component" value="Unassembled WGS sequence"/>
</dbReference>
<dbReference type="AlphaFoldDB" id="A0AAW1SKT0"/>
<keyword evidence="4" id="KW-1185">Reference proteome</keyword>
<feature type="compositionally biased region" description="Basic and acidic residues" evidence="1">
    <location>
        <begin position="237"/>
        <end position="246"/>
    </location>
</feature>
<proteinExistence type="predicted"/>
<feature type="region of interest" description="Disordered" evidence="1">
    <location>
        <begin position="211"/>
        <end position="316"/>
    </location>
</feature>
<feature type="region of interest" description="Disordered" evidence="1">
    <location>
        <begin position="1"/>
        <end position="36"/>
    </location>
</feature>
<dbReference type="InterPro" id="IPR036869">
    <property type="entry name" value="J_dom_sf"/>
</dbReference>
<feature type="compositionally biased region" description="Basic residues" evidence="1">
    <location>
        <begin position="227"/>
        <end position="236"/>
    </location>
</feature>
<dbReference type="PANTHER" id="PTHR46620">
    <property type="entry name" value="J DOMAIN-CONTAINING PROTEIN SPF31"/>
    <property type="match status" value="1"/>
</dbReference>